<evidence type="ECO:0000313" key="2">
    <source>
        <dbReference type="EMBL" id="RZB59935.1"/>
    </source>
</evidence>
<dbReference type="InterPro" id="IPR026153">
    <property type="entry name" value="Treslin"/>
</dbReference>
<dbReference type="GO" id="GO:0003682">
    <property type="term" value="F:chromatin binding"/>
    <property type="evidence" value="ECO:0007669"/>
    <property type="project" value="TreeGrafter"/>
</dbReference>
<keyword evidence="3" id="KW-1185">Reference proteome</keyword>
<dbReference type="GO" id="GO:0030174">
    <property type="term" value="P:regulation of DNA-templated DNA replication initiation"/>
    <property type="evidence" value="ECO:0007669"/>
    <property type="project" value="TreeGrafter"/>
</dbReference>
<dbReference type="GO" id="GO:0006260">
    <property type="term" value="P:DNA replication"/>
    <property type="evidence" value="ECO:0007669"/>
    <property type="project" value="InterPro"/>
</dbReference>
<dbReference type="Proteomes" id="UP000289340">
    <property type="component" value="Chromosome 16"/>
</dbReference>
<feature type="region of interest" description="Disordered" evidence="1">
    <location>
        <begin position="916"/>
        <end position="987"/>
    </location>
</feature>
<dbReference type="GO" id="GO:0010212">
    <property type="term" value="P:response to ionizing radiation"/>
    <property type="evidence" value="ECO:0007669"/>
    <property type="project" value="InterPro"/>
</dbReference>
<dbReference type="EMBL" id="QZWG01000016">
    <property type="protein sequence ID" value="RZB59935.1"/>
    <property type="molecule type" value="Genomic_DNA"/>
</dbReference>
<name>A0A445GFF9_GLYSO</name>
<accession>A0A445GFF9</accession>
<dbReference type="GO" id="GO:0007095">
    <property type="term" value="P:mitotic G2 DNA damage checkpoint signaling"/>
    <property type="evidence" value="ECO:0007669"/>
    <property type="project" value="TreeGrafter"/>
</dbReference>
<dbReference type="GO" id="GO:0033314">
    <property type="term" value="P:mitotic DNA replication checkpoint signaling"/>
    <property type="evidence" value="ECO:0007669"/>
    <property type="project" value="InterPro"/>
</dbReference>
<evidence type="ECO:0000313" key="3">
    <source>
        <dbReference type="Proteomes" id="UP000289340"/>
    </source>
</evidence>
<proteinExistence type="predicted"/>
<dbReference type="GO" id="GO:0005634">
    <property type="term" value="C:nucleus"/>
    <property type="evidence" value="ECO:0007669"/>
    <property type="project" value="InterPro"/>
</dbReference>
<dbReference type="PANTHER" id="PTHR21556:SF2">
    <property type="entry name" value="TRESLIN"/>
    <property type="match status" value="1"/>
</dbReference>
<dbReference type="Gramene" id="XM_028349745.1">
    <property type="protein sequence ID" value="XP_028205546.1"/>
    <property type="gene ID" value="LOC114389138"/>
</dbReference>
<sequence>MASDSDLLTQYSHTRRIVLLIDLTSLHHHHLHDYTKRLVSFFETLISFPPLSSSLFSFKFFFSSLSPLLSFSKLQPFLPNPSLSFDTPSSTLAHLSHTLSSLLSSSFHSFSTPNASHLAESLSQLLHDHSWEHPDDNDHTPHHAIPPNLVLLFSPSFTSLTSLASFLDSDAGLVAHSASFCGRLSLVFSNVSRAFASKGIHCCWISIGSEIGRIETDEAREACCLLETGLGRLGWGFCSLDSILLGSALVPFGLVYPKIGVLWDSVCFSSRDANNVGAQLSLRMLDVKGIPIEYSDCDLEFVDVKVLGGSGDLNLQGGGCGRKERFWKLCLDGGVKLEVKIVQRCDAFVGIEEWLSDSVLVREDFRGLKKKVKGGLDGFFADRVLELVAGEFGCEWRRKQVPVWEILLSFLYREGCWALVSVTNGKGGSCIAILRPFTVFAALLSVLGDPHGACSFGEENVGQYVRMVDNEICGSDGKFNKKEDLLDSQGKKSTAVVEGHQRKKMVDLNTVRDLTWNLFCKLVYDQFETNLLEVYYTMEGNKSKKLRFLKCWIKQMKKSGCSSLALLEKPKPNPIVAEEASSKLNDLTQNAEQPIFSFASAEINPEPEALRIQEDAVLDFRSETSESFFSNLADRINRGIESEVVDTGALAERLVNSSIYWLCQKVDRETISQSQSPLKDHNACGSMIASELMKLLLREPKEIVAKHKSQNPSKLHLSMIGFHSGPIADHVVREYELQILFRMEILQSEVGSEVEDSCKQKFVKQICLLLENIMCHMETGFFGDWTLENYVTKIIKNRYSLALEDVVQRIYNKMDLLLFADEDEAPNSLLNSEDSYKPLKKKTYRDEVGENDFSSQPISAENEPFQLQKDGSGRFQRIEDGDHKKLIEAKEKRERAQRFSSFTSSMPVLRRVRATKQKGMKPKTDLLQRVQKRKERERASYGTVCETPMTGNKRSSPRARSSDDDNGLADRSQSYGSVSKALFMDDL</sequence>
<gene>
    <name evidence="2" type="ORF">D0Y65_042927</name>
</gene>
<organism evidence="2 3">
    <name type="scientific">Glycine soja</name>
    <name type="common">Wild soybean</name>
    <dbReference type="NCBI Taxonomy" id="3848"/>
    <lineage>
        <taxon>Eukaryota</taxon>
        <taxon>Viridiplantae</taxon>
        <taxon>Streptophyta</taxon>
        <taxon>Embryophyta</taxon>
        <taxon>Tracheophyta</taxon>
        <taxon>Spermatophyta</taxon>
        <taxon>Magnoliopsida</taxon>
        <taxon>eudicotyledons</taxon>
        <taxon>Gunneridae</taxon>
        <taxon>Pentapetalae</taxon>
        <taxon>rosids</taxon>
        <taxon>fabids</taxon>
        <taxon>Fabales</taxon>
        <taxon>Fabaceae</taxon>
        <taxon>Papilionoideae</taxon>
        <taxon>50 kb inversion clade</taxon>
        <taxon>NPAAA clade</taxon>
        <taxon>indigoferoid/millettioid clade</taxon>
        <taxon>Phaseoleae</taxon>
        <taxon>Glycine</taxon>
        <taxon>Glycine subgen. Soja</taxon>
    </lineage>
</organism>
<evidence type="ECO:0000256" key="1">
    <source>
        <dbReference type="SAM" id="MobiDB-lite"/>
    </source>
</evidence>
<dbReference type="PANTHER" id="PTHR21556">
    <property type="entry name" value="TRESLIN"/>
    <property type="match status" value="1"/>
</dbReference>
<dbReference type="AlphaFoldDB" id="A0A445GFF9"/>
<comment type="caution">
    <text evidence="2">The sequence shown here is derived from an EMBL/GenBank/DDBJ whole genome shotgun (WGS) entry which is preliminary data.</text>
</comment>
<reference evidence="2 3" key="1">
    <citation type="submission" date="2018-09" db="EMBL/GenBank/DDBJ databases">
        <title>A high-quality reference genome of wild soybean provides a powerful tool to mine soybean genomes.</title>
        <authorList>
            <person name="Xie M."/>
            <person name="Chung C.Y.L."/>
            <person name="Li M.-W."/>
            <person name="Wong F.-L."/>
            <person name="Chan T.-F."/>
            <person name="Lam H.-M."/>
        </authorList>
    </citation>
    <scope>NUCLEOTIDE SEQUENCE [LARGE SCALE GENOMIC DNA]</scope>
    <source>
        <strain evidence="3">cv. W05</strain>
        <tissue evidence="2">Hypocotyl of etiolated seedlings</tissue>
    </source>
</reference>
<protein>
    <recommendedName>
        <fullName evidence="4">Treslin</fullName>
    </recommendedName>
</protein>
<evidence type="ECO:0008006" key="4">
    <source>
        <dbReference type="Google" id="ProtNLM"/>
    </source>
</evidence>